<keyword evidence="6" id="KW-1185">Reference proteome</keyword>
<dbReference type="AlphaFoldDB" id="A0A4U0U1W8"/>
<keyword evidence="3" id="KW-0687">Ribonucleoprotein</keyword>
<gene>
    <name evidence="5" type="ORF">B0A50_03833</name>
</gene>
<dbReference type="OrthoDB" id="5555409at2759"/>
<evidence type="ECO:0000259" key="4">
    <source>
        <dbReference type="Pfam" id="PF01281"/>
    </source>
</evidence>
<dbReference type="InterPro" id="IPR009027">
    <property type="entry name" value="Ribosomal_bL9/RNase_H1_N"/>
</dbReference>
<organism evidence="5 6">
    <name type="scientific">Salinomyces thailandicus</name>
    <dbReference type="NCBI Taxonomy" id="706561"/>
    <lineage>
        <taxon>Eukaryota</taxon>
        <taxon>Fungi</taxon>
        <taxon>Dikarya</taxon>
        <taxon>Ascomycota</taxon>
        <taxon>Pezizomycotina</taxon>
        <taxon>Dothideomycetes</taxon>
        <taxon>Dothideomycetidae</taxon>
        <taxon>Mycosphaerellales</taxon>
        <taxon>Teratosphaeriaceae</taxon>
        <taxon>Salinomyces</taxon>
    </lineage>
</organism>
<comment type="similarity">
    <text evidence="1">Belongs to the bacterial ribosomal protein bL9 family.</text>
</comment>
<sequence length="279" mass="30574">MSESAATSAINQQVRGKKKLANNFNTVPVRLLKNVKTFGRRGAIVPISIGQMRNNWFPRNVAEYITLPERKTLKIQNITAERDFDYGVTDLAQEAAAMGAVEAGPQMSGDAKMDASMFQKKVESTRLSSERSMELLEIFVPKAIEFWRQPILEEKEPEPEPEPKRPMRGFGTGAGAELLAARAAPDARKGQKSANATQAIYGSVSTTDVLNAVKAAMATNDEAARVLLHAEDVRFVTLTDDIHSETDRVKFAGDYVVEITAKGSGDAIKRLVRVHAQEA</sequence>
<accession>A0A4U0U1W8</accession>
<dbReference type="Gene3D" id="3.40.5.10">
    <property type="entry name" value="Ribosomal protein L9, N-terminal domain"/>
    <property type="match status" value="1"/>
</dbReference>
<comment type="caution">
    <text evidence="5">The sequence shown here is derived from an EMBL/GenBank/DDBJ whole genome shotgun (WGS) entry which is preliminary data.</text>
</comment>
<feature type="domain" description="Ribosomal protein L9" evidence="4">
    <location>
        <begin position="28"/>
        <end position="71"/>
    </location>
</feature>
<dbReference type="EMBL" id="NAJL01000018">
    <property type="protein sequence ID" value="TKA28366.1"/>
    <property type="molecule type" value="Genomic_DNA"/>
</dbReference>
<dbReference type="InterPro" id="IPR036935">
    <property type="entry name" value="Ribosomal_bL9_N_sf"/>
</dbReference>
<keyword evidence="2" id="KW-0689">Ribosomal protein</keyword>
<dbReference type="GO" id="GO:1990904">
    <property type="term" value="C:ribonucleoprotein complex"/>
    <property type="evidence" value="ECO:0007669"/>
    <property type="project" value="UniProtKB-KW"/>
</dbReference>
<dbReference type="Proteomes" id="UP000308549">
    <property type="component" value="Unassembled WGS sequence"/>
</dbReference>
<evidence type="ECO:0000256" key="1">
    <source>
        <dbReference type="ARBA" id="ARBA00010605"/>
    </source>
</evidence>
<evidence type="ECO:0000313" key="5">
    <source>
        <dbReference type="EMBL" id="TKA28366.1"/>
    </source>
</evidence>
<evidence type="ECO:0000256" key="2">
    <source>
        <dbReference type="ARBA" id="ARBA00022980"/>
    </source>
</evidence>
<name>A0A4U0U1W8_9PEZI</name>
<evidence type="ECO:0000313" key="6">
    <source>
        <dbReference type="Proteomes" id="UP000308549"/>
    </source>
</evidence>
<proteinExistence type="inferred from homology"/>
<dbReference type="SUPFAM" id="SSF55658">
    <property type="entry name" value="L9 N-domain-like"/>
    <property type="match status" value="1"/>
</dbReference>
<evidence type="ECO:0000256" key="3">
    <source>
        <dbReference type="ARBA" id="ARBA00023274"/>
    </source>
</evidence>
<dbReference type="Pfam" id="PF01281">
    <property type="entry name" value="Ribosomal_L9_N"/>
    <property type="match status" value="1"/>
</dbReference>
<reference evidence="5 6" key="1">
    <citation type="submission" date="2017-03" db="EMBL/GenBank/DDBJ databases">
        <title>Genomes of endolithic fungi from Antarctica.</title>
        <authorList>
            <person name="Coleine C."/>
            <person name="Masonjones S."/>
            <person name="Stajich J.E."/>
        </authorList>
    </citation>
    <scope>NUCLEOTIDE SEQUENCE [LARGE SCALE GENOMIC DNA]</scope>
    <source>
        <strain evidence="5 6">CCFEE 6315</strain>
    </source>
</reference>
<protein>
    <recommendedName>
        <fullName evidence="4">Ribosomal protein L9 domain-containing protein</fullName>
    </recommendedName>
</protein>
<dbReference type="GO" id="GO:0005840">
    <property type="term" value="C:ribosome"/>
    <property type="evidence" value="ECO:0007669"/>
    <property type="project" value="UniProtKB-KW"/>
</dbReference>
<dbReference type="InterPro" id="IPR020070">
    <property type="entry name" value="Ribosomal_bL9_N"/>
</dbReference>